<evidence type="ECO:0000313" key="6">
    <source>
        <dbReference type="EMBL" id="PWZ38784.1"/>
    </source>
</evidence>
<name>A0A3L6FXB8_MAIZE</name>
<dbReference type="Pfam" id="PF21729">
    <property type="entry name" value="IRX15_IRX15L_GXM"/>
    <property type="match status" value="1"/>
</dbReference>
<accession>A0A3L6FXB8</accession>
<evidence type="ECO:0000256" key="3">
    <source>
        <dbReference type="ARBA" id="ARBA00022989"/>
    </source>
</evidence>
<protein>
    <submittedName>
        <fullName evidence="6">Protein IRX15-LIKE</fullName>
    </submittedName>
</protein>
<organism evidence="6 7">
    <name type="scientific">Zea mays</name>
    <name type="common">Maize</name>
    <dbReference type="NCBI Taxonomy" id="4577"/>
    <lineage>
        <taxon>Eukaryota</taxon>
        <taxon>Viridiplantae</taxon>
        <taxon>Streptophyta</taxon>
        <taxon>Embryophyta</taxon>
        <taxon>Tracheophyta</taxon>
        <taxon>Spermatophyta</taxon>
        <taxon>Magnoliopsida</taxon>
        <taxon>Liliopsida</taxon>
        <taxon>Poales</taxon>
        <taxon>Poaceae</taxon>
        <taxon>PACMAD clade</taxon>
        <taxon>Panicoideae</taxon>
        <taxon>Andropogonodae</taxon>
        <taxon>Andropogoneae</taxon>
        <taxon>Tripsacinae</taxon>
        <taxon>Zea</taxon>
    </lineage>
</organism>
<dbReference type="AlphaFoldDB" id="A0A3L6FXB8"/>
<sequence>MKSMGSRDKLAAASSPRRVLLVVFAFCFAFATFLTFLYTTSHFTTAPGSGSGSIAASTTTTTTTTSGSAGGGGGQGQAGPESVSKQLPVPVFEALVHFASISNATHRMSDTDIRAISSVLRARAPCNLLVFGLGAESPLWLALNHGGRTVFLEENEFYVKYLEPRHPGMEAYDVSYTTKVRDFRDLLAAARAARAKECRPVQNLLFSECRLAINDLPNDLYDVAWDVVLIDGPSGWNPNSPGRMPSIFTTAVLARSGATAAKGPTDVLVHDFQFEVEQVLSREFLCDENRVAGSGTPSLGHFVIRGAGAGAGDAFCSAQEDGSSGEKTRRRRSRK</sequence>
<dbReference type="InterPro" id="IPR006514">
    <property type="entry name" value="IRX15/GXM/AGM"/>
</dbReference>
<evidence type="ECO:0000313" key="7">
    <source>
        <dbReference type="Proteomes" id="UP000251960"/>
    </source>
</evidence>
<keyword evidence="3" id="KW-1133">Transmembrane helix</keyword>
<gene>
    <name evidence="6" type="primary">IRX15-L_0</name>
    <name evidence="6" type="ORF">Zm00014a_025759</name>
</gene>
<evidence type="ECO:0000256" key="1">
    <source>
        <dbReference type="ARBA" id="ARBA00004194"/>
    </source>
</evidence>
<dbReference type="ExpressionAtlas" id="A0A3L6FXB8">
    <property type="expression patterns" value="baseline and differential"/>
</dbReference>
<comment type="caution">
    <text evidence="6">The sequence shown here is derived from an EMBL/GenBank/DDBJ whole genome shotgun (WGS) entry which is preliminary data.</text>
</comment>
<dbReference type="PANTHER" id="PTHR31444">
    <property type="entry name" value="OS11G0490100 PROTEIN"/>
    <property type="match status" value="1"/>
</dbReference>
<keyword evidence="4" id="KW-0472">Membrane</keyword>
<evidence type="ECO:0000256" key="5">
    <source>
        <dbReference type="SAM" id="MobiDB-lite"/>
    </source>
</evidence>
<feature type="region of interest" description="Disordered" evidence="5">
    <location>
        <begin position="315"/>
        <end position="335"/>
    </location>
</feature>
<dbReference type="GO" id="GO:0045492">
    <property type="term" value="P:xylan biosynthetic process"/>
    <property type="evidence" value="ECO:0007669"/>
    <property type="project" value="InterPro"/>
</dbReference>
<evidence type="ECO:0000256" key="4">
    <source>
        <dbReference type="ARBA" id="ARBA00023136"/>
    </source>
</evidence>
<evidence type="ECO:0000256" key="2">
    <source>
        <dbReference type="ARBA" id="ARBA00022692"/>
    </source>
</evidence>
<comment type="subcellular location">
    <subcellularLocation>
        <location evidence="1">Golgi apparatus membrane</location>
        <topology evidence="1">Single-pass membrane protein</topology>
    </subcellularLocation>
</comment>
<feature type="region of interest" description="Disordered" evidence="5">
    <location>
        <begin position="47"/>
        <end position="83"/>
    </location>
</feature>
<keyword evidence="2" id="KW-0812">Transmembrane</keyword>
<dbReference type="EMBL" id="NCVQ01000003">
    <property type="protein sequence ID" value="PWZ38784.1"/>
    <property type="molecule type" value="Genomic_DNA"/>
</dbReference>
<dbReference type="NCBIfam" id="TIGR01627">
    <property type="entry name" value="A_thal_3515"/>
    <property type="match status" value="1"/>
</dbReference>
<feature type="compositionally biased region" description="Low complexity" evidence="5">
    <location>
        <begin position="47"/>
        <end position="67"/>
    </location>
</feature>
<proteinExistence type="predicted"/>
<dbReference type="Proteomes" id="UP000251960">
    <property type="component" value="Chromosome 2"/>
</dbReference>
<dbReference type="GO" id="GO:0000139">
    <property type="term" value="C:Golgi membrane"/>
    <property type="evidence" value="ECO:0007669"/>
    <property type="project" value="UniProtKB-SubCell"/>
</dbReference>
<feature type="compositionally biased region" description="Gly residues" evidence="5">
    <location>
        <begin position="68"/>
        <end position="77"/>
    </location>
</feature>
<reference evidence="6 7" key="1">
    <citation type="journal article" date="2018" name="Nat. Genet.">
        <title>Extensive intraspecific gene order and gene structural variations between Mo17 and other maize genomes.</title>
        <authorList>
            <person name="Sun S."/>
            <person name="Zhou Y."/>
            <person name="Chen J."/>
            <person name="Shi J."/>
            <person name="Zhao H."/>
            <person name="Zhao H."/>
            <person name="Song W."/>
            <person name="Zhang M."/>
            <person name="Cui Y."/>
            <person name="Dong X."/>
            <person name="Liu H."/>
            <person name="Ma X."/>
            <person name="Jiao Y."/>
            <person name="Wang B."/>
            <person name="Wei X."/>
            <person name="Stein J.C."/>
            <person name="Glaubitz J.C."/>
            <person name="Lu F."/>
            <person name="Yu G."/>
            <person name="Liang C."/>
            <person name="Fengler K."/>
            <person name="Li B."/>
            <person name="Rafalski A."/>
            <person name="Schnable P.S."/>
            <person name="Ware D.H."/>
            <person name="Buckler E.S."/>
            <person name="Lai J."/>
        </authorList>
    </citation>
    <scope>NUCLEOTIDE SEQUENCE [LARGE SCALE GENOMIC DNA]</scope>
    <source>
        <strain evidence="7">cv. Missouri 17</strain>
        <tissue evidence="6">Seedling</tissue>
    </source>
</reference>